<keyword evidence="1" id="KW-0812">Transmembrane</keyword>
<feature type="transmembrane region" description="Helical" evidence="1">
    <location>
        <begin position="116"/>
        <end position="139"/>
    </location>
</feature>
<evidence type="ECO:0000313" key="2">
    <source>
        <dbReference type="Proteomes" id="UP000050640"/>
    </source>
</evidence>
<keyword evidence="1" id="KW-0472">Membrane</keyword>
<reference evidence="3" key="1">
    <citation type="submission" date="2017-02" db="UniProtKB">
        <authorList>
            <consortium name="WormBaseParasite"/>
        </authorList>
    </citation>
    <scope>IDENTIFICATION</scope>
</reference>
<keyword evidence="1" id="KW-1133">Transmembrane helix</keyword>
<organism evidence="2 3">
    <name type="scientific">Elaeophora elaphi</name>
    <dbReference type="NCBI Taxonomy" id="1147741"/>
    <lineage>
        <taxon>Eukaryota</taxon>
        <taxon>Metazoa</taxon>
        <taxon>Ecdysozoa</taxon>
        <taxon>Nematoda</taxon>
        <taxon>Chromadorea</taxon>
        <taxon>Rhabditida</taxon>
        <taxon>Spirurina</taxon>
        <taxon>Spiruromorpha</taxon>
        <taxon>Filarioidea</taxon>
        <taxon>Onchocercidae</taxon>
        <taxon>Elaeophora</taxon>
    </lineage>
</organism>
<dbReference type="Gene3D" id="1.20.140.150">
    <property type="match status" value="1"/>
</dbReference>
<dbReference type="Proteomes" id="UP000050640">
    <property type="component" value="Unplaced"/>
</dbReference>
<dbReference type="WBParaSite" id="EEL_0000406201-mRNA-1">
    <property type="protein sequence ID" value="EEL_0000406201-mRNA-1"/>
    <property type="gene ID" value="EEL_0000406201"/>
</dbReference>
<sequence>MCLSMIGQLMFALIMFVTLILTVAAFLTSGWRSFSVVKGNESEAEKYSMPETMGLLWCTSPLLENSLKIDYCHLWQNNKPRCDEKVSKLMIATLALEVGSLIWVAITFCACCCREFWIFLLPLVAFLTAITLAVALFVYTCNNKTAFDILNESKVAASEAYHVDFSYSYYLAWAALSLVIICILIGAFAKKLAHICC</sequence>
<dbReference type="PANTHER" id="PTHR37446">
    <property type="entry name" value="CLAUDIN-LIKE IN CAENORHABDITIS"/>
    <property type="match status" value="1"/>
</dbReference>
<feature type="transmembrane region" description="Helical" evidence="1">
    <location>
        <begin position="9"/>
        <end position="31"/>
    </location>
</feature>
<protein>
    <submittedName>
        <fullName evidence="3">MARVEL domain-containing protein</fullName>
    </submittedName>
</protein>
<feature type="transmembrane region" description="Helical" evidence="1">
    <location>
        <begin position="167"/>
        <end position="189"/>
    </location>
</feature>
<feature type="transmembrane region" description="Helical" evidence="1">
    <location>
        <begin position="89"/>
        <end position="109"/>
    </location>
</feature>
<name>A0A0R3RQT8_9BILA</name>
<accession>A0A0R3RQT8</accession>
<proteinExistence type="predicted"/>
<keyword evidence="2" id="KW-1185">Reference proteome</keyword>
<dbReference type="AlphaFoldDB" id="A0A0R3RQT8"/>
<dbReference type="PANTHER" id="PTHR37446:SF1">
    <property type="entry name" value="CLAUDIN"/>
    <property type="match status" value="1"/>
</dbReference>
<evidence type="ECO:0000256" key="1">
    <source>
        <dbReference type="SAM" id="Phobius"/>
    </source>
</evidence>
<evidence type="ECO:0000313" key="3">
    <source>
        <dbReference type="WBParaSite" id="EEL_0000406201-mRNA-1"/>
    </source>
</evidence>